<organism evidence="2 3">
    <name type="scientific">Dryococelus australis</name>
    <dbReference type="NCBI Taxonomy" id="614101"/>
    <lineage>
        <taxon>Eukaryota</taxon>
        <taxon>Metazoa</taxon>
        <taxon>Ecdysozoa</taxon>
        <taxon>Arthropoda</taxon>
        <taxon>Hexapoda</taxon>
        <taxon>Insecta</taxon>
        <taxon>Pterygota</taxon>
        <taxon>Neoptera</taxon>
        <taxon>Polyneoptera</taxon>
        <taxon>Phasmatodea</taxon>
        <taxon>Verophasmatodea</taxon>
        <taxon>Anareolatae</taxon>
        <taxon>Phasmatidae</taxon>
        <taxon>Eurycanthinae</taxon>
        <taxon>Dryococelus</taxon>
    </lineage>
</organism>
<feature type="domain" description="Integrase catalytic" evidence="1">
    <location>
        <begin position="1"/>
        <end position="115"/>
    </location>
</feature>
<dbReference type="PANTHER" id="PTHR37984">
    <property type="entry name" value="PROTEIN CBG26694"/>
    <property type="match status" value="1"/>
</dbReference>
<evidence type="ECO:0000313" key="2">
    <source>
        <dbReference type="EMBL" id="KAJ8878277.1"/>
    </source>
</evidence>
<dbReference type="InterPro" id="IPR050951">
    <property type="entry name" value="Retrovirus_Pol_polyprotein"/>
</dbReference>
<dbReference type="InterPro" id="IPR012337">
    <property type="entry name" value="RNaseH-like_sf"/>
</dbReference>
<dbReference type="EMBL" id="JARBHB010000007">
    <property type="protein sequence ID" value="KAJ8878277.1"/>
    <property type="molecule type" value="Genomic_DNA"/>
</dbReference>
<name>A0ABQ9H1Y6_9NEOP</name>
<dbReference type="InterPro" id="IPR036397">
    <property type="entry name" value="RNaseH_sf"/>
</dbReference>
<accession>A0ABQ9H1Y6</accession>
<dbReference type="SUPFAM" id="SSF53098">
    <property type="entry name" value="Ribonuclease H-like"/>
    <property type="match status" value="1"/>
</dbReference>
<proteinExistence type="predicted"/>
<dbReference type="Gene3D" id="3.30.420.10">
    <property type="entry name" value="Ribonuclease H-like superfamily/Ribonuclease H"/>
    <property type="match status" value="1"/>
</dbReference>
<keyword evidence="3" id="KW-1185">Reference proteome</keyword>
<dbReference type="PROSITE" id="PS50994">
    <property type="entry name" value="INTEGRASE"/>
    <property type="match status" value="1"/>
</dbReference>
<reference evidence="2 3" key="1">
    <citation type="submission" date="2023-02" db="EMBL/GenBank/DDBJ databases">
        <title>LHISI_Scaffold_Assembly.</title>
        <authorList>
            <person name="Stuart O.P."/>
            <person name="Cleave R."/>
            <person name="Magrath M.J.L."/>
            <person name="Mikheyev A.S."/>
        </authorList>
    </citation>
    <scope>NUCLEOTIDE SEQUENCE [LARGE SCALE GENOMIC DNA]</scope>
    <source>
        <strain evidence="2">Daus_M_001</strain>
        <tissue evidence="2">Leg muscle</tissue>
    </source>
</reference>
<dbReference type="InterPro" id="IPR001584">
    <property type="entry name" value="Integrase_cat-core"/>
</dbReference>
<sequence length="235" mass="27032">MKATYITKALIDCIWKMFGGGAEQLVSDNTSYFLSKLFKGISFEWRIKRITTNPYYPCQNLVERVDKDVKVALSIFHSHVHWSWDENMAELNLTFNSVPHSTTGFSPSKVFLGCELPSTLLNIWGTPPETLNITDQGTLHTLWDQTYVNLQKAMRSVAKKYSQGRITKVFNCGDLVMCQQMVLSNKANYVSSNWRRPTIVRIRSHISDCTFGRYKYSLKRAHVTHLESFCARISE</sequence>
<evidence type="ECO:0000259" key="1">
    <source>
        <dbReference type="PROSITE" id="PS50994"/>
    </source>
</evidence>
<gene>
    <name evidence="2" type="ORF">PR048_018854</name>
</gene>
<comment type="caution">
    <text evidence="2">The sequence shown here is derived from an EMBL/GenBank/DDBJ whole genome shotgun (WGS) entry which is preliminary data.</text>
</comment>
<evidence type="ECO:0000313" key="3">
    <source>
        <dbReference type="Proteomes" id="UP001159363"/>
    </source>
</evidence>
<dbReference type="Proteomes" id="UP001159363">
    <property type="component" value="Chromosome 6"/>
</dbReference>
<protein>
    <recommendedName>
        <fullName evidence="1">Integrase catalytic domain-containing protein</fullName>
    </recommendedName>
</protein>
<dbReference type="PANTHER" id="PTHR37984:SF15">
    <property type="entry name" value="INTEGRASE CATALYTIC DOMAIN-CONTAINING PROTEIN"/>
    <property type="match status" value="1"/>
</dbReference>